<dbReference type="EMBL" id="LT594635">
    <property type="protein sequence ID" value="SCP03174.1"/>
    <property type="molecule type" value="Genomic_DNA"/>
</dbReference>
<dbReference type="Proteomes" id="UP000219813">
    <property type="component" value="Chromosome 14"/>
</dbReference>
<sequence>MHMQFFNSLTKNFHFFRTFVDVKNKKKFCNFFKYEISTKIEDKIEQKPQLKLYHIDSDNHTLKRIEKGIKTKNSYSIYIYNLFNSSIYVLTNHTNEEENSKKMLYFKWKARKSYKKRVLNLPSTKSRRRYAQKNR</sequence>
<dbReference type="OMA" id="KCTISTN"/>
<dbReference type="AlphaFoldDB" id="A0A1C3L213"/>
<dbReference type="OrthoDB" id="374158at2759"/>
<protein>
    <submittedName>
        <fullName evidence="1">Uncharacterized protein</fullName>
    </submittedName>
</protein>
<evidence type="ECO:0000313" key="4">
    <source>
        <dbReference type="Proteomes" id="UP000219813"/>
    </source>
</evidence>
<keyword evidence="4" id="KW-1185">Reference proteome</keyword>
<evidence type="ECO:0000313" key="2">
    <source>
        <dbReference type="EMBL" id="SCP03174.1"/>
    </source>
</evidence>
<proteinExistence type="predicted"/>
<evidence type="ECO:0000313" key="1">
    <source>
        <dbReference type="EMBL" id="SBT80590.1"/>
    </source>
</evidence>
<dbReference type="Proteomes" id="UP000219799">
    <property type="component" value="Chromosome 14"/>
</dbReference>
<gene>
    <name evidence="1" type="primary">PmlGA01_140008400</name>
    <name evidence="2" type="synonym">PmUG01_14022800</name>
    <name evidence="1" type="ORF">PMLGA01_140008400</name>
    <name evidence="2" type="ORF">PMUG01_14022800</name>
</gene>
<accession>A0A1D3TE19</accession>
<dbReference type="VEuPathDB" id="PlasmoDB:PmUG01_14022800"/>
<reference evidence="3 4" key="1">
    <citation type="submission" date="2016-06" db="EMBL/GenBank/DDBJ databases">
        <authorList>
            <consortium name="Pathogen Informatics"/>
        </authorList>
    </citation>
    <scope>NUCLEOTIDE SEQUENCE [LARGE SCALE GENOMIC DNA]</scope>
    <source>
        <strain evidence="1">PmlGA01</strain>
    </source>
</reference>
<organism evidence="1 3">
    <name type="scientific">Plasmodium malariae</name>
    <dbReference type="NCBI Taxonomy" id="5858"/>
    <lineage>
        <taxon>Eukaryota</taxon>
        <taxon>Sar</taxon>
        <taxon>Alveolata</taxon>
        <taxon>Apicomplexa</taxon>
        <taxon>Aconoidasida</taxon>
        <taxon>Haemosporida</taxon>
        <taxon>Plasmodiidae</taxon>
        <taxon>Plasmodium</taxon>
        <taxon>Plasmodium (Plasmodium)</taxon>
    </lineage>
</organism>
<name>A0A1C3L213_PLAMA</name>
<evidence type="ECO:0000313" key="3">
    <source>
        <dbReference type="Proteomes" id="UP000219799"/>
    </source>
</evidence>
<accession>A0A1C3L213</accession>
<dbReference type="EMBL" id="LT594502">
    <property type="protein sequence ID" value="SBT80590.1"/>
    <property type="molecule type" value="Genomic_DNA"/>
</dbReference>